<protein>
    <recommendedName>
        <fullName evidence="5">NADH-quinone oxidoreductase subunit N</fullName>
        <ecNumber evidence="5">7.1.1.-</ecNumber>
    </recommendedName>
    <alternativeName>
        <fullName evidence="5">NADH dehydrogenase I subunit N</fullName>
    </alternativeName>
    <alternativeName>
        <fullName evidence="5">NDH-1 subunit N</fullName>
    </alternativeName>
</protein>
<evidence type="ECO:0000313" key="8">
    <source>
        <dbReference type="EMBL" id="EFA44247.1"/>
    </source>
</evidence>
<evidence type="ECO:0000256" key="5">
    <source>
        <dbReference type="HAMAP-Rule" id="MF_00445"/>
    </source>
</evidence>
<dbReference type="GO" id="GO:0050136">
    <property type="term" value="F:NADH dehydrogenase (quinone) (non-electrogenic) activity"/>
    <property type="evidence" value="ECO:0007669"/>
    <property type="project" value="UniProtKB-UniRule"/>
</dbReference>
<evidence type="ECO:0000256" key="4">
    <source>
        <dbReference type="ARBA" id="ARBA00023136"/>
    </source>
</evidence>
<name>D1PWI5_9BACT</name>
<comment type="caution">
    <text evidence="8">The sequence shown here is derived from an EMBL/GenBank/DDBJ whole genome shotgun (WGS) entry which is preliminary data.</text>
</comment>
<comment type="catalytic activity">
    <reaction evidence="5">
        <text>a quinone + NADH + 5 H(+)(in) = a quinol + NAD(+) + 4 H(+)(out)</text>
        <dbReference type="Rhea" id="RHEA:57888"/>
        <dbReference type="ChEBI" id="CHEBI:15378"/>
        <dbReference type="ChEBI" id="CHEBI:24646"/>
        <dbReference type="ChEBI" id="CHEBI:57540"/>
        <dbReference type="ChEBI" id="CHEBI:57945"/>
        <dbReference type="ChEBI" id="CHEBI:132124"/>
    </reaction>
</comment>
<dbReference type="Proteomes" id="UP000003160">
    <property type="component" value="Unassembled WGS sequence"/>
</dbReference>
<feature type="transmembrane region" description="Helical" evidence="5">
    <location>
        <begin position="134"/>
        <end position="153"/>
    </location>
</feature>
<dbReference type="EC" id="7.1.1.-" evidence="5"/>
<keyword evidence="9" id="KW-1185">Reference proteome</keyword>
<feature type="transmembrane region" description="Helical" evidence="5">
    <location>
        <begin position="328"/>
        <end position="349"/>
    </location>
</feature>
<dbReference type="HAMAP" id="MF_00445">
    <property type="entry name" value="NDH1_NuoN_1"/>
    <property type="match status" value="1"/>
</dbReference>
<accession>D1PWI5</accession>
<dbReference type="GO" id="GO:0048038">
    <property type="term" value="F:quinone binding"/>
    <property type="evidence" value="ECO:0007669"/>
    <property type="project" value="UniProtKB-KW"/>
</dbReference>
<comment type="similarity">
    <text evidence="5">Belongs to the complex I subunit 2 family.</text>
</comment>
<dbReference type="PANTHER" id="PTHR22773">
    <property type="entry name" value="NADH DEHYDROGENASE"/>
    <property type="match status" value="1"/>
</dbReference>
<gene>
    <name evidence="5" type="primary">nuoN</name>
    <name evidence="8" type="ORF">HMPREF0645_1320</name>
</gene>
<dbReference type="Pfam" id="PF00361">
    <property type="entry name" value="Proton_antipo_M"/>
    <property type="match status" value="1"/>
</dbReference>
<evidence type="ECO:0000256" key="6">
    <source>
        <dbReference type="RuleBase" id="RU000320"/>
    </source>
</evidence>
<comment type="function">
    <text evidence="5">NDH-1 shuttles electrons from NADH, via FMN and iron-sulfur (Fe-S) centers, to quinones in the respiratory chain. The immediate electron acceptor for the enzyme in this species is believed to be a menaquinone. Couples the redox reaction to proton translocation (for every two electrons transferred, four hydrogen ions are translocated across the cytoplasmic membrane), and thus conserves the redox energy in a proton gradient.</text>
</comment>
<dbReference type="InterPro" id="IPR001750">
    <property type="entry name" value="ND/Mrp_TM"/>
</dbReference>
<keyword evidence="3 5" id="KW-1133">Transmembrane helix</keyword>
<dbReference type="GO" id="GO:0012505">
    <property type="term" value="C:endomembrane system"/>
    <property type="evidence" value="ECO:0007669"/>
    <property type="project" value="UniProtKB-SubCell"/>
</dbReference>
<dbReference type="GO" id="GO:0042773">
    <property type="term" value="P:ATP synthesis coupled electron transport"/>
    <property type="evidence" value="ECO:0007669"/>
    <property type="project" value="InterPro"/>
</dbReference>
<dbReference type="GO" id="GO:0008137">
    <property type="term" value="F:NADH dehydrogenase (ubiquinone) activity"/>
    <property type="evidence" value="ECO:0007669"/>
    <property type="project" value="InterPro"/>
</dbReference>
<dbReference type="eggNOG" id="COG1007">
    <property type="taxonomic scope" value="Bacteria"/>
</dbReference>
<dbReference type="InterPro" id="IPR010096">
    <property type="entry name" value="NADH-Q_OxRdtase_suN/2"/>
</dbReference>
<dbReference type="AlphaFoldDB" id="D1PWI5"/>
<feature type="transmembrane region" description="Helical" evidence="5">
    <location>
        <begin position="165"/>
        <end position="188"/>
    </location>
</feature>
<feature type="transmembrane region" description="Helical" evidence="5">
    <location>
        <begin position="12"/>
        <end position="31"/>
    </location>
</feature>
<feature type="transmembrane region" description="Helical" evidence="5">
    <location>
        <begin position="73"/>
        <end position="101"/>
    </location>
</feature>
<feature type="transmembrane region" description="Helical" evidence="5">
    <location>
        <begin position="273"/>
        <end position="294"/>
    </location>
</feature>
<proteinExistence type="inferred from homology"/>
<feature type="transmembrane region" description="Helical" evidence="5">
    <location>
        <begin position="208"/>
        <end position="230"/>
    </location>
</feature>
<keyword evidence="8" id="KW-0560">Oxidoreductase</keyword>
<keyword evidence="5" id="KW-0520">NAD</keyword>
<reference evidence="8 9" key="1">
    <citation type="submission" date="2009-10" db="EMBL/GenBank/DDBJ databases">
        <authorList>
            <person name="Qin X."/>
            <person name="Bachman B."/>
            <person name="Battles P."/>
            <person name="Bell A."/>
            <person name="Bess C."/>
            <person name="Bickham C."/>
            <person name="Chaboub L."/>
            <person name="Chen D."/>
            <person name="Coyle M."/>
            <person name="Deiros D.R."/>
            <person name="Dinh H."/>
            <person name="Forbes L."/>
            <person name="Fowler G."/>
            <person name="Francisco L."/>
            <person name="Fu Q."/>
            <person name="Gubbala S."/>
            <person name="Hale W."/>
            <person name="Han Y."/>
            <person name="Hemphill L."/>
            <person name="Highlander S.K."/>
            <person name="Hirani K."/>
            <person name="Hogues M."/>
            <person name="Jackson L."/>
            <person name="Jakkamsetti A."/>
            <person name="Javaid M."/>
            <person name="Jiang H."/>
            <person name="Korchina V."/>
            <person name="Kovar C."/>
            <person name="Lara F."/>
            <person name="Lee S."/>
            <person name="Mata R."/>
            <person name="Mathew T."/>
            <person name="Moen C."/>
            <person name="Morales K."/>
            <person name="Munidasa M."/>
            <person name="Nazareth L."/>
            <person name="Ngo R."/>
            <person name="Nguyen L."/>
            <person name="Okwuonu G."/>
            <person name="Ongeri F."/>
            <person name="Patil S."/>
            <person name="Petrosino J."/>
            <person name="Pham C."/>
            <person name="Pham P."/>
            <person name="Pu L.-L."/>
            <person name="Puazo M."/>
            <person name="Raj R."/>
            <person name="Reid J."/>
            <person name="Rouhana J."/>
            <person name="Saada N."/>
            <person name="Shang Y."/>
            <person name="Simmons D."/>
            <person name="Thornton R."/>
            <person name="Warren J."/>
            <person name="Weissenberger G."/>
            <person name="Zhang J."/>
            <person name="Zhang L."/>
            <person name="Zhou C."/>
            <person name="Zhu D."/>
            <person name="Muzny D."/>
            <person name="Worley K."/>
            <person name="Gibbs R."/>
        </authorList>
    </citation>
    <scope>NUCLEOTIDE SEQUENCE [LARGE SCALE GENOMIC DNA]</scope>
    <source>
        <strain evidence="8 9">DSM 17361</strain>
    </source>
</reference>
<evidence type="ECO:0000256" key="3">
    <source>
        <dbReference type="ARBA" id="ARBA00022989"/>
    </source>
</evidence>
<keyword evidence="5" id="KW-0813">Transport</keyword>
<evidence type="ECO:0000313" key="9">
    <source>
        <dbReference type="Proteomes" id="UP000003160"/>
    </source>
</evidence>
<feature type="transmembrane region" description="Helical" evidence="5">
    <location>
        <begin position="372"/>
        <end position="394"/>
    </location>
</feature>
<keyword evidence="5" id="KW-0874">Quinone</keyword>
<dbReference type="HOGENOM" id="CLU_007100_1_3_10"/>
<feature type="domain" description="NADH:quinone oxidoreductase/Mrp antiporter transmembrane" evidence="7">
    <location>
        <begin position="130"/>
        <end position="406"/>
    </location>
</feature>
<comment type="subcellular location">
    <subcellularLocation>
        <location evidence="5">Cell membrane</location>
        <topology evidence="5">Multi-pass membrane protein</topology>
    </subcellularLocation>
    <subcellularLocation>
        <location evidence="1">Endomembrane system</location>
        <topology evidence="1">Multi-pass membrane protein</topology>
    </subcellularLocation>
    <subcellularLocation>
        <location evidence="6">Membrane</location>
        <topology evidence="6">Multi-pass membrane protein</topology>
    </subcellularLocation>
</comment>
<feature type="transmembrane region" description="Helical" evidence="5">
    <location>
        <begin position="461"/>
        <end position="483"/>
    </location>
</feature>
<feature type="transmembrane region" description="Helical" evidence="5">
    <location>
        <begin position="113"/>
        <end position="128"/>
    </location>
</feature>
<organism evidence="8 9">
    <name type="scientific">Hallella bergensis DSM 17361</name>
    <dbReference type="NCBI Taxonomy" id="585502"/>
    <lineage>
        <taxon>Bacteria</taxon>
        <taxon>Pseudomonadati</taxon>
        <taxon>Bacteroidota</taxon>
        <taxon>Bacteroidia</taxon>
        <taxon>Bacteroidales</taxon>
        <taxon>Prevotellaceae</taxon>
        <taxon>Hallella</taxon>
    </lineage>
</organism>
<keyword evidence="4 5" id="KW-0472">Membrane</keyword>
<dbReference type="GO" id="GO:0005886">
    <property type="term" value="C:plasma membrane"/>
    <property type="evidence" value="ECO:0007669"/>
    <property type="project" value="UniProtKB-SubCell"/>
</dbReference>
<sequence>MQVDYSQFLNMIPEVTLMAVLVIVFMADLFTAAKPGEQQPRQWFNPLVSVLLLGHLLINIMPTADATAFGGMYITGAGIGVIKSILAFGTLIVVIMAREWLNRPDTTFKEGEFYVLVIATLLGMNMMVSANHFLLFFIGLELASVPMACLVAFDKYRHHSAEAGAKFILTATFSSGVMLYGISFLYAATGTFYFDDMAHHLTGSWISIIGLVFFFSGLGFKISLVPFHFWTADSYQGAPTVVTGYLSVVSKGAAAFALCSILMRVFADMVEHWQYMLMVVIVLSITIANLFAIHQKDLKRFMAFSSISQAGYIMLAVVGNSTMGVTALSYYVLIYVVANLAVFGIIAAVEEHNGGVVSMDAYDGFYKTNPRLSFIMTIALFSLGGIPPFAGMFSKFFAFMAAVQGADISSTIGATIYAVVFIALINTVVSLYYYLLIVKAMYIKHNDNPLPTFRSHVNTKLALAVCTLGIVVFGVCSYVYNWIYAAMV</sequence>
<evidence type="ECO:0000256" key="2">
    <source>
        <dbReference type="ARBA" id="ARBA00022692"/>
    </source>
</evidence>
<keyword evidence="5" id="KW-1278">Translocase</keyword>
<feature type="transmembrane region" description="Helical" evidence="5">
    <location>
        <begin position="301"/>
        <end position="322"/>
    </location>
</feature>
<evidence type="ECO:0000259" key="7">
    <source>
        <dbReference type="Pfam" id="PF00361"/>
    </source>
</evidence>
<dbReference type="RefSeq" id="WP_007173424.1">
    <property type="nucleotide sequence ID" value="NZ_GG704780.1"/>
</dbReference>
<dbReference type="OrthoDB" id="9811718at2"/>
<keyword evidence="2 5" id="KW-0812">Transmembrane</keyword>
<dbReference type="EMBL" id="ACKS01000057">
    <property type="protein sequence ID" value="EFA44247.1"/>
    <property type="molecule type" value="Genomic_DNA"/>
</dbReference>
<comment type="subunit">
    <text evidence="5">NDH-1 is composed of 14 different subunits. Subunits NuoA, H, J, K, L, M, N constitute the membrane sector of the complex.</text>
</comment>
<feature type="transmembrane region" description="Helical" evidence="5">
    <location>
        <begin position="414"/>
        <end position="435"/>
    </location>
</feature>
<keyword evidence="5" id="KW-1003">Cell membrane</keyword>
<dbReference type="NCBIfam" id="TIGR01770">
    <property type="entry name" value="NDH_I_N"/>
    <property type="match status" value="1"/>
</dbReference>
<feature type="transmembrane region" description="Helical" evidence="5">
    <location>
        <begin position="242"/>
        <end position="267"/>
    </location>
</feature>
<feature type="transmembrane region" description="Helical" evidence="5">
    <location>
        <begin position="43"/>
        <end position="61"/>
    </location>
</feature>
<evidence type="ECO:0000256" key="1">
    <source>
        <dbReference type="ARBA" id="ARBA00004127"/>
    </source>
</evidence>